<organism evidence="1 2">
    <name type="scientific">Kribbella orskensis</name>
    <dbReference type="NCBI Taxonomy" id="2512216"/>
    <lineage>
        <taxon>Bacteria</taxon>
        <taxon>Bacillati</taxon>
        <taxon>Actinomycetota</taxon>
        <taxon>Actinomycetes</taxon>
        <taxon>Propionibacteriales</taxon>
        <taxon>Kribbellaceae</taxon>
        <taxon>Kribbella</taxon>
    </lineage>
</organism>
<dbReference type="SUPFAM" id="SSF103365">
    <property type="entry name" value="Hypothetical protein PH1602"/>
    <property type="match status" value="1"/>
</dbReference>
<reference evidence="1 2" key="1">
    <citation type="journal article" date="2015" name="Stand. Genomic Sci.">
        <title>Genomic Encyclopedia of Bacterial and Archaeal Type Strains, Phase III: the genomes of soil and plant-associated and newly described type strains.</title>
        <authorList>
            <person name="Whitman W.B."/>
            <person name="Woyke T."/>
            <person name="Klenk H.P."/>
            <person name="Zhou Y."/>
            <person name="Lilburn T.G."/>
            <person name="Beck B.J."/>
            <person name="De Vos P."/>
            <person name="Vandamme P."/>
            <person name="Eisen J.A."/>
            <person name="Garrity G."/>
            <person name="Hugenholtz P."/>
            <person name="Kyrpides N.C."/>
        </authorList>
    </citation>
    <scope>NUCLEOTIDE SEQUENCE [LARGE SCALE GENOMIC DNA]</scope>
    <source>
        <strain evidence="1 2">VKM Ac-2538</strain>
    </source>
</reference>
<dbReference type="Proteomes" id="UP000295818">
    <property type="component" value="Unassembled WGS sequence"/>
</dbReference>
<accession>A0ABY2B8H3</accession>
<gene>
    <name evidence="1" type="ORF">EV644_12954</name>
</gene>
<dbReference type="Gene3D" id="3.90.1860.10">
    <property type="entry name" value="tRNA-splicing ligase RtcB"/>
    <property type="match status" value="1"/>
</dbReference>
<proteinExistence type="predicted"/>
<comment type="caution">
    <text evidence="1">The sequence shown here is derived from an EMBL/GenBank/DDBJ whole genome shotgun (WGS) entry which is preliminary data.</text>
</comment>
<dbReference type="EMBL" id="SLWM01000029">
    <property type="protein sequence ID" value="TCO11686.1"/>
    <property type="molecule type" value="Genomic_DNA"/>
</dbReference>
<dbReference type="RefSeq" id="WP_241999355.1">
    <property type="nucleotide sequence ID" value="NZ_SLWM01000029.1"/>
</dbReference>
<sequence length="92" mass="10542">MRIVEETPYRLRIEPEGRMRVAGIVFASRTLLPHAEQDKALQQVCNVATLPGIVVASFAMPDVHLGVRIFDRRCGRHRRCTGWRGVAWRGRF</sequence>
<evidence type="ECO:0000313" key="2">
    <source>
        <dbReference type="Proteomes" id="UP000295818"/>
    </source>
</evidence>
<protein>
    <recommendedName>
        <fullName evidence="3">3'-phosphate/5'-hydroxy nucleic acid ligase</fullName>
    </recommendedName>
</protein>
<evidence type="ECO:0008006" key="3">
    <source>
        <dbReference type="Google" id="ProtNLM"/>
    </source>
</evidence>
<keyword evidence="2" id="KW-1185">Reference proteome</keyword>
<dbReference type="InterPro" id="IPR036025">
    <property type="entry name" value="RtcB-like_sf"/>
</dbReference>
<name>A0ABY2B8H3_9ACTN</name>
<evidence type="ECO:0000313" key="1">
    <source>
        <dbReference type="EMBL" id="TCO11686.1"/>
    </source>
</evidence>